<dbReference type="GO" id="GO:0005524">
    <property type="term" value="F:ATP binding"/>
    <property type="evidence" value="ECO:0007669"/>
    <property type="project" value="UniProtKB-KW"/>
</dbReference>
<dbReference type="InterPro" id="IPR036890">
    <property type="entry name" value="HATPase_C_sf"/>
</dbReference>
<dbReference type="PANTHER" id="PTHR43065">
    <property type="entry name" value="SENSOR HISTIDINE KINASE"/>
    <property type="match status" value="1"/>
</dbReference>
<keyword evidence="9" id="KW-0175">Coiled coil</keyword>
<comment type="catalytic activity">
    <reaction evidence="1">
        <text>ATP + protein L-histidine = ADP + protein N-phospho-L-histidine.</text>
        <dbReference type="EC" id="2.7.13.3"/>
    </reaction>
</comment>
<dbReference type="Pfam" id="PF01590">
    <property type="entry name" value="GAF"/>
    <property type="match status" value="1"/>
</dbReference>
<dbReference type="PROSITE" id="PS50011">
    <property type="entry name" value="PROTEIN_KINASE_DOM"/>
    <property type="match status" value="1"/>
</dbReference>
<dbReference type="PROSITE" id="PS50109">
    <property type="entry name" value="HIS_KIN"/>
    <property type="match status" value="1"/>
</dbReference>
<dbReference type="SUPFAM" id="SSF55874">
    <property type="entry name" value="ATPase domain of HSP90 chaperone/DNA topoisomerase II/histidine kinase"/>
    <property type="match status" value="1"/>
</dbReference>
<accession>A0A318HZQ3</accession>
<dbReference type="Pfam" id="PF02518">
    <property type="entry name" value="HATPase_c"/>
    <property type="match status" value="1"/>
</dbReference>
<evidence type="ECO:0000256" key="1">
    <source>
        <dbReference type="ARBA" id="ARBA00000085"/>
    </source>
</evidence>
<evidence type="ECO:0000256" key="6">
    <source>
        <dbReference type="ARBA" id="ARBA00022777"/>
    </source>
</evidence>
<feature type="coiled-coil region" evidence="9">
    <location>
        <begin position="437"/>
        <end position="471"/>
    </location>
</feature>
<dbReference type="GO" id="GO:0000155">
    <property type="term" value="F:phosphorelay sensor kinase activity"/>
    <property type="evidence" value="ECO:0007669"/>
    <property type="project" value="InterPro"/>
</dbReference>
<evidence type="ECO:0000256" key="4">
    <source>
        <dbReference type="ARBA" id="ARBA00022679"/>
    </source>
</evidence>
<dbReference type="EMBL" id="QJJY01000039">
    <property type="protein sequence ID" value="PXX22546.1"/>
    <property type="molecule type" value="Genomic_DNA"/>
</dbReference>
<dbReference type="EC" id="2.7.13.3" evidence="2"/>
<dbReference type="InterPro" id="IPR003018">
    <property type="entry name" value="GAF"/>
</dbReference>
<dbReference type="Pfam" id="PF00069">
    <property type="entry name" value="Pkinase"/>
    <property type="match status" value="1"/>
</dbReference>
<dbReference type="AlphaFoldDB" id="A0A318HZQ3"/>
<keyword evidence="5" id="KW-0547">Nucleotide-binding</keyword>
<dbReference type="SMART" id="SM00387">
    <property type="entry name" value="HATPase_c"/>
    <property type="match status" value="1"/>
</dbReference>
<dbReference type="Gene3D" id="1.10.510.10">
    <property type="entry name" value="Transferase(Phosphotransferase) domain 1"/>
    <property type="match status" value="1"/>
</dbReference>
<organism evidence="12 13">
    <name type="scientific">Burkholderia pyrrocinia</name>
    <name type="common">Pseudomonas pyrrocinia</name>
    <dbReference type="NCBI Taxonomy" id="60550"/>
    <lineage>
        <taxon>Bacteria</taxon>
        <taxon>Pseudomonadati</taxon>
        <taxon>Pseudomonadota</taxon>
        <taxon>Betaproteobacteria</taxon>
        <taxon>Burkholderiales</taxon>
        <taxon>Burkholderiaceae</taxon>
        <taxon>Burkholderia</taxon>
        <taxon>Burkholderia cepacia complex</taxon>
    </lineage>
</organism>
<dbReference type="Proteomes" id="UP000247755">
    <property type="component" value="Unassembled WGS sequence"/>
</dbReference>
<evidence type="ECO:0000256" key="9">
    <source>
        <dbReference type="SAM" id="Coils"/>
    </source>
</evidence>
<dbReference type="SMART" id="SM00065">
    <property type="entry name" value="GAF"/>
    <property type="match status" value="1"/>
</dbReference>
<feature type="domain" description="Protein kinase" evidence="10">
    <location>
        <begin position="1"/>
        <end position="216"/>
    </location>
</feature>
<dbReference type="InterPro" id="IPR036097">
    <property type="entry name" value="HisK_dim/P_sf"/>
</dbReference>
<evidence type="ECO:0000313" key="12">
    <source>
        <dbReference type="EMBL" id="PXX22546.1"/>
    </source>
</evidence>
<dbReference type="InterPro" id="IPR003594">
    <property type="entry name" value="HATPase_dom"/>
</dbReference>
<name>A0A318HZQ3_BURPY</name>
<dbReference type="SMART" id="SM00220">
    <property type="entry name" value="S_TKc"/>
    <property type="match status" value="1"/>
</dbReference>
<evidence type="ECO:0000259" key="10">
    <source>
        <dbReference type="PROSITE" id="PS50011"/>
    </source>
</evidence>
<dbReference type="InterPro" id="IPR004358">
    <property type="entry name" value="Sig_transdc_His_kin-like_C"/>
</dbReference>
<evidence type="ECO:0000256" key="2">
    <source>
        <dbReference type="ARBA" id="ARBA00012438"/>
    </source>
</evidence>
<evidence type="ECO:0000256" key="5">
    <source>
        <dbReference type="ARBA" id="ARBA00022741"/>
    </source>
</evidence>
<gene>
    <name evidence="12" type="ORF">NA66_103919</name>
</gene>
<dbReference type="InterPro" id="IPR005467">
    <property type="entry name" value="His_kinase_dom"/>
</dbReference>
<dbReference type="InterPro" id="IPR003661">
    <property type="entry name" value="HisK_dim/P_dom"/>
</dbReference>
<evidence type="ECO:0000313" key="13">
    <source>
        <dbReference type="Proteomes" id="UP000247755"/>
    </source>
</evidence>
<dbReference type="Gene3D" id="3.30.450.40">
    <property type="match status" value="1"/>
</dbReference>
<dbReference type="InterPro" id="IPR000719">
    <property type="entry name" value="Prot_kinase_dom"/>
</dbReference>
<keyword evidence="4" id="KW-0808">Transferase</keyword>
<dbReference type="Gene3D" id="1.10.287.130">
    <property type="match status" value="1"/>
</dbReference>
<evidence type="ECO:0000256" key="3">
    <source>
        <dbReference type="ARBA" id="ARBA00022553"/>
    </source>
</evidence>
<dbReference type="InterPro" id="IPR029016">
    <property type="entry name" value="GAF-like_dom_sf"/>
</dbReference>
<keyword evidence="7" id="KW-0067">ATP-binding</keyword>
<keyword evidence="6" id="KW-0418">Kinase</keyword>
<feature type="domain" description="Histidine kinase" evidence="11">
    <location>
        <begin position="480"/>
        <end position="695"/>
    </location>
</feature>
<dbReference type="InterPro" id="IPR011009">
    <property type="entry name" value="Kinase-like_dom_sf"/>
</dbReference>
<dbReference type="SMART" id="SM00388">
    <property type="entry name" value="HisKA"/>
    <property type="match status" value="1"/>
</dbReference>
<dbReference type="PRINTS" id="PR00344">
    <property type="entry name" value="BCTRLSENSOR"/>
</dbReference>
<dbReference type="SUPFAM" id="SSF55781">
    <property type="entry name" value="GAF domain-like"/>
    <property type="match status" value="1"/>
</dbReference>
<dbReference type="PANTHER" id="PTHR43065:SF10">
    <property type="entry name" value="PEROXIDE STRESS-ACTIVATED HISTIDINE KINASE MAK3"/>
    <property type="match status" value="1"/>
</dbReference>
<keyword evidence="3" id="KW-0597">Phosphoprotein</keyword>
<evidence type="ECO:0000256" key="8">
    <source>
        <dbReference type="ARBA" id="ARBA00023012"/>
    </source>
</evidence>
<keyword evidence="8" id="KW-0902">Two-component regulatory system</keyword>
<dbReference type="CDD" id="cd00082">
    <property type="entry name" value="HisKA"/>
    <property type="match status" value="1"/>
</dbReference>
<evidence type="ECO:0000256" key="7">
    <source>
        <dbReference type="ARBA" id="ARBA00022840"/>
    </source>
</evidence>
<sequence>MQREYALRAMLCDGWSAVPQAIVSHGGGAVLVLADPGGEPLSGAGQPQEGPAAFLRLAIALATTVGAMHAAGVVHRALAPHRFLVDDDGRAFLTGFGHAVRTGVIDPLRDAELDWDDTNVVYMAPELCAGMNTCGDARADLYALGCIFYERLVGLPPFDATDAAALVHAHATQSAQAPHERARHVPEQISRIVMKLLEKAPEQRYGTAAALVADLRRCERCRRRGEIAAQAHFRHAQGAWQRWEALAKARQLPAVHAEGFDAEAGNPAGNRLHELDVRAVLRISNALASDIVPARLVETLLRTTLESAGAEYGALAVLRERVWHVPARADAVDGTIVVTQAAEPFTAGVLPMSLVQAVARTQEGAVIDDASESPVHAQDAYVRRKRPRSVMCVPLMRHATLVGVLYLENNLAARMFTAAKAALVEVIASQAAFALENARLYEELVEQNRQRAHAEEQLRAALASLERASRLEAMGELVASIVHEVGQPIAAVDTSASAALRWLSREPPDVGEAREMLVHINRGAARAKSIIQALRAKARKAEPQFATVDLNEAVREAAALVARQLDALDVVLELHVQHSPVCVHGDRIQLQQVVINLLTNGAEAMAGLETVRCLSLACEADGVDSARVTVEDLGSGIAPDVADRLLEPLFTTKENGMGMGLAISHSIVDAHGGTLTLSTRDGTGTRAIVMLPRADP</sequence>
<reference evidence="12 13" key="1">
    <citation type="submission" date="2018-05" db="EMBL/GenBank/DDBJ databases">
        <title>Comparative genomics of bacterial root endophytes of switchgrass collected from native prairies over two seasons.</title>
        <authorList>
            <person name="Tang Y."/>
        </authorList>
    </citation>
    <scope>NUCLEOTIDE SEQUENCE [LARGE SCALE GENOMIC DNA]</scope>
    <source>
        <strain evidence="12 13">NFIX32</strain>
    </source>
</reference>
<protein>
    <recommendedName>
        <fullName evidence="2">histidine kinase</fullName>
        <ecNumber evidence="2">2.7.13.3</ecNumber>
    </recommendedName>
</protein>
<proteinExistence type="predicted"/>
<comment type="caution">
    <text evidence="12">The sequence shown here is derived from an EMBL/GenBank/DDBJ whole genome shotgun (WGS) entry which is preliminary data.</text>
</comment>
<dbReference type="SUPFAM" id="SSF47384">
    <property type="entry name" value="Homodimeric domain of signal transducing histidine kinase"/>
    <property type="match status" value="1"/>
</dbReference>
<evidence type="ECO:0000259" key="11">
    <source>
        <dbReference type="PROSITE" id="PS50109"/>
    </source>
</evidence>
<dbReference type="SUPFAM" id="SSF56112">
    <property type="entry name" value="Protein kinase-like (PK-like)"/>
    <property type="match status" value="1"/>
</dbReference>
<dbReference type="Gene3D" id="3.30.565.10">
    <property type="entry name" value="Histidine kinase-like ATPase, C-terminal domain"/>
    <property type="match status" value="1"/>
</dbReference>